<proteinExistence type="predicted"/>
<dbReference type="AlphaFoldDB" id="A0AAD9NKE8"/>
<sequence>MEAVCNVEGRQSKKDMERDITLKMFAIRIAEMKTAWISNKEDMLASLPALKETVRCHVAAQDELQAACMHADELQQQVTYLEEALSSSQHALYTLPHRYSEFSLVKCSRLEVLRAIHEKLSECEQWHTAYKVALTAVQGNKLQKMCAQVSRPLSLAASSFDPVVDFLQSAGQAQMVTQCEQVTGELSTVIHQQRAMLRSCLDVLHTYATIVSQYPPAYVENCRTSTWQHWLQHHITDFTSSRCKQTVSEYEELYGAICPRVQSQVQTVLATEIKLQSIITDVNDRLMKLVERRSLDSTDTSALTLHAQESTTALHAFIKDEGVGGAVSMTSVAVSALCSLARRYIVMEGAAAAARDRLMDLTSRDGDWFLDELCSMSANVSQMISLITDPVMCQLPSDELRQQVVLAMQTTHTVYLSLQDLNVNFRTIILPETLKCLASETASVLAILASLDSLLDDVCGVDGTDSLLTALEGQLDGVTDSGVEVSPHTLSRPCVVWVSESRVIL</sequence>
<organism evidence="1 2">
    <name type="scientific">Ridgeia piscesae</name>
    <name type="common">Tubeworm</name>
    <dbReference type="NCBI Taxonomy" id="27915"/>
    <lineage>
        <taxon>Eukaryota</taxon>
        <taxon>Metazoa</taxon>
        <taxon>Spiralia</taxon>
        <taxon>Lophotrochozoa</taxon>
        <taxon>Annelida</taxon>
        <taxon>Polychaeta</taxon>
        <taxon>Sedentaria</taxon>
        <taxon>Canalipalpata</taxon>
        <taxon>Sabellida</taxon>
        <taxon>Siboglinidae</taxon>
        <taxon>Ridgeia</taxon>
    </lineage>
</organism>
<keyword evidence="2" id="KW-1185">Reference proteome</keyword>
<dbReference type="EMBL" id="JAODUO010000885">
    <property type="protein sequence ID" value="KAK2173305.1"/>
    <property type="molecule type" value="Genomic_DNA"/>
</dbReference>
<protein>
    <submittedName>
        <fullName evidence="1">Uncharacterized protein</fullName>
    </submittedName>
</protein>
<evidence type="ECO:0000313" key="2">
    <source>
        <dbReference type="Proteomes" id="UP001209878"/>
    </source>
</evidence>
<name>A0AAD9NKE8_RIDPI</name>
<accession>A0AAD9NKE8</accession>
<comment type="caution">
    <text evidence="1">The sequence shown here is derived from an EMBL/GenBank/DDBJ whole genome shotgun (WGS) entry which is preliminary data.</text>
</comment>
<gene>
    <name evidence="1" type="ORF">NP493_886g01009</name>
</gene>
<evidence type="ECO:0000313" key="1">
    <source>
        <dbReference type="EMBL" id="KAK2173305.1"/>
    </source>
</evidence>
<dbReference type="Proteomes" id="UP001209878">
    <property type="component" value="Unassembled WGS sequence"/>
</dbReference>
<reference evidence="1" key="1">
    <citation type="journal article" date="2023" name="Mol. Biol. Evol.">
        <title>Third-Generation Sequencing Reveals the Adaptive Role of the Epigenome in Three Deep-Sea Polychaetes.</title>
        <authorList>
            <person name="Perez M."/>
            <person name="Aroh O."/>
            <person name="Sun Y."/>
            <person name="Lan Y."/>
            <person name="Juniper S.K."/>
            <person name="Young C.R."/>
            <person name="Angers B."/>
            <person name="Qian P.Y."/>
        </authorList>
    </citation>
    <scope>NUCLEOTIDE SEQUENCE</scope>
    <source>
        <strain evidence="1">R07B-5</strain>
    </source>
</reference>